<keyword evidence="8 11" id="KW-0238">DNA-binding</keyword>
<keyword evidence="3 13" id="KW-0547">Nucleotide-binding</keyword>
<feature type="compositionally biased region" description="Basic and acidic residues" evidence="14">
    <location>
        <begin position="307"/>
        <end position="320"/>
    </location>
</feature>
<feature type="region of interest" description="Disordered" evidence="14">
    <location>
        <begin position="73"/>
        <end position="129"/>
    </location>
</feature>
<reference evidence="18" key="1">
    <citation type="submission" date="2021-02" db="EMBL/GenBank/DDBJ databases">
        <authorList>
            <person name="Nowell W R."/>
        </authorList>
    </citation>
    <scope>NUCLEOTIDE SEQUENCE</scope>
</reference>
<accession>A0A814C309</accession>
<dbReference type="Proteomes" id="UP000663829">
    <property type="component" value="Unassembled WGS sequence"/>
</dbReference>
<dbReference type="InterPro" id="IPR004815">
    <property type="entry name" value="Lon_bac/euk-typ"/>
</dbReference>
<comment type="subunit">
    <text evidence="11">Homohexamer or homoheptamer. Organized in a ring with a central cavity.</text>
</comment>
<dbReference type="FunFam" id="1.10.8.60:FF:000043">
    <property type="entry name" value="Lon protease homolog, mitochondrial"/>
    <property type="match status" value="1"/>
</dbReference>
<feature type="compositionally biased region" description="Polar residues" evidence="14">
    <location>
        <begin position="220"/>
        <end position="235"/>
    </location>
</feature>
<keyword evidence="5 11" id="KW-0720">Serine protease</keyword>
<keyword evidence="4 11" id="KW-0378">Hydrolase</keyword>
<dbReference type="Pfam" id="PF00004">
    <property type="entry name" value="AAA"/>
    <property type="match status" value="1"/>
</dbReference>
<dbReference type="GO" id="GO:0003697">
    <property type="term" value="F:single-stranded DNA binding"/>
    <property type="evidence" value="ECO:0007669"/>
    <property type="project" value="TreeGrafter"/>
</dbReference>
<dbReference type="GO" id="GO:0034599">
    <property type="term" value="P:cellular response to oxidative stress"/>
    <property type="evidence" value="ECO:0007669"/>
    <property type="project" value="UniProtKB-UniRule"/>
</dbReference>
<name>A0A814C309_9BILA</name>
<dbReference type="InterPro" id="IPR027065">
    <property type="entry name" value="Lon_Prtase"/>
</dbReference>
<dbReference type="PANTHER" id="PTHR43718:SF2">
    <property type="entry name" value="LON PROTEASE HOMOLOG, MITOCHONDRIAL"/>
    <property type="match status" value="1"/>
</dbReference>
<evidence type="ECO:0000256" key="5">
    <source>
        <dbReference type="ARBA" id="ARBA00022825"/>
    </source>
</evidence>
<dbReference type="GO" id="GO:0070407">
    <property type="term" value="P:oxidation-dependent protein catabolic process"/>
    <property type="evidence" value="ECO:0007669"/>
    <property type="project" value="UniProtKB-UniRule"/>
</dbReference>
<dbReference type="FunFam" id="1.20.5.5270:FF:000001">
    <property type="entry name" value="Lon protease homolog, mitochondrial"/>
    <property type="match status" value="1"/>
</dbReference>
<evidence type="ECO:0000259" key="15">
    <source>
        <dbReference type="PROSITE" id="PS51786"/>
    </source>
</evidence>
<dbReference type="NCBIfam" id="TIGR00763">
    <property type="entry name" value="lon"/>
    <property type="match status" value="1"/>
</dbReference>
<comment type="catalytic activity">
    <reaction evidence="10 11">
        <text>Hydrolysis of proteins in presence of ATP.</text>
        <dbReference type="EC" id="3.4.21.53"/>
    </reaction>
</comment>
<keyword evidence="7" id="KW-0809">Transit peptide</keyword>
<feature type="compositionally biased region" description="Gly residues" evidence="14">
    <location>
        <begin position="97"/>
        <end position="110"/>
    </location>
</feature>
<evidence type="ECO:0000256" key="7">
    <source>
        <dbReference type="ARBA" id="ARBA00022946"/>
    </source>
</evidence>
<dbReference type="InterPro" id="IPR027503">
    <property type="entry name" value="Lonm_euk"/>
</dbReference>
<dbReference type="PROSITE" id="PS51787">
    <property type="entry name" value="LON_N"/>
    <property type="match status" value="1"/>
</dbReference>
<evidence type="ECO:0000256" key="4">
    <source>
        <dbReference type="ARBA" id="ARBA00022801"/>
    </source>
</evidence>
<dbReference type="GO" id="GO:0007005">
    <property type="term" value="P:mitochondrion organization"/>
    <property type="evidence" value="ECO:0007669"/>
    <property type="project" value="TreeGrafter"/>
</dbReference>
<dbReference type="InterPro" id="IPR054594">
    <property type="entry name" value="Lon_lid"/>
</dbReference>
<feature type="compositionally biased region" description="Polar residues" evidence="14">
    <location>
        <begin position="73"/>
        <end position="82"/>
    </location>
</feature>
<dbReference type="InterPro" id="IPR020568">
    <property type="entry name" value="Ribosomal_Su5_D2-typ_SF"/>
</dbReference>
<evidence type="ECO:0000259" key="16">
    <source>
        <dbReference type="PROSITE" id="PS51787"/>
    </source>
</evidence>
<gene>
    <name evidence="18" type="ORF">GPM918_LOCUS10370</name>
    <name evidence="17" type="ORF">OVA965_LOCUS1614</name>
    <name evidence="20" type="ORF">SRO942_LOCUS10370</name>
    <name evidence="19" type="ORF">TMI583_LOCUS1614</name>
</gene>
<dbReference type="Gene3D" id="1.20.5.5270">
    <property type="match status" value="1"/>
</dbReference>
<dbReference type="PROSITE" id="PS01046">
    <property type="entry name" value="LON_SER"/>
    <property type="match status" value="1"/>
</dbReference>
<dbReference type="SUPFAM" id="SSF54211">
    <property type="entry name" value="Ribosomal protein S5 domain 2-like"/>
    <property type="match status" value="1"/>
</dbReference>
<dbReference type="FunFam" id="3.40.50.300:FF:000021">
    <property type="entry name" value="Lon protease homolog"/>
    <property type="match status" value="1"/>
</dbReference>
<evidence type="ECO:0000313" key="19">
    <source>
        <dbReference type="EMBL" id="CAF3521819.1"/>
    </source>
</evidence>
<organism evidence="18 21">
    <name type="scientific">Didymodactylos carnosus</name>
    <dbReference type="NCBI Taxonomy" id="1234261"/>
    <lineage>
        <taxon>Eukaryota</taxon>
        <taxon>Metazoa</taxon>
        <taxon>Spiralia</taxon>
        <taxon>Gnathifera</taxon>
        <taxon>Rotifera</taxon>
        <taxon>Eurotatoria</taxon>
        <taxon>Bdelloidea</taxon>
        <taxon>Philodinida</taxon>
        <taxon>Philodinidae</taxon>
        <taxon>Didymodactylos</taxon>
    </lineage>
</organism>
<dbReference type="Proteomes" id="UP000682733">
    <property type="component" value="Unassembled WGS sequence"/>
</dbReference>
<dbReference type="FunFam" id="3.30.230.10:FF:000015">
    <property type="entry name" value="Lon protease homolog, mitochondrial"/>
    <property type="match status" value="1"/>
</dbReference>
<dbReference type="Gene3D" id="1.20.58.1480">
    <property type="match status" value="1"/>
</dbReference>
<protein>
    <recommendedName>
        <fullName evidence="11">Lon protease homolog, mitochondrial</fullName>
        <ecNumber evidence="11">3.4.21.53</ecNumber>
    </recommendedName>
</protein>
<dbReference type="InterPro" id="IPR027417">
    <property type="entry name" value="P-loop_NTPase"/>
</dbReference>
<comment type="function">
    <text evidence="11">ATP-dependent serine protease that mediates the selective degradation of misfolded, unassembled or oxidatively damaged polypeptides as well as certain short-lived regulatory proteins in the mitochondrial matrix. May also have a chaperone function in the assembly of inner membrane protein complexes. Participates in the regulation of mitochondrial gene expression and in the maintenance of the integrity of the mitochondrial genome. Binds to mitochondrial DNA in a site-specific manner.</text>
</comment>
<comment type="caution">
    <text evidence="11">Lacks conserved residue(s) required for the propagation of feature annotation.</text>
</comment>
<evidence type="ECO:0000256" key="13">
    <source>
        <dbReference type="RuleBase" id="RU000591"/>
    </source>
</evidence>
<dbReference type="FunFam" id="1.20.58.1480:FF:000002">
    <property type="entry name" value="Lon protease homolog, mitochondrial"/>
    <property type="match status" value="1"/>
</dbReference>
<evidence type="ECO:0000256" key="8">
    <source>
        <dbReference type="ARBA" id="ARBA00023125"/>
    </source>
</evidence>
<dbReference type="Gene3D" id="1.10.8.60">
    <property type="match status" value="1"/>
</dbReference>
<comment type="similarity">
    <text evidence="11 12 13">Belongs to the peptidase S16 family.</text>
</comment>
<evidence type="ECO:0000256" key="10">
    <source>
        <dbReference type="ARBA" id="ARBA00050665"/>
    </source>
</evidence>
<dbReference type="AlphaFoldDB" id="A0A814C309"/>
<evidence type="ECO:0000256" key="14">
    <source>
        <dbReference type="SAM" id="MobiDB-lite"/>
    </source>
</evidence>
<dbReference type="EMBL" id="CAJOBA010000307">
    <property type="protein sequence ID" value="CAF3521819.1"/>
    <property type="molecule type" value="Genomic_DNA"/>
</dbReference>
<dbReference type="SUPFAM" id="SSF88697">
    <property type="entry name" value="PUA domain-like"/>
    <property type="match status" value="1"/>
</dbReference>
<dbReference type="EMBL" id="CAJOBC010002036">
    <property type="protein sequence ID" value="CAF3712005.1"/>
    <property type="molecule type" value="Genomic_DNA"/>
</dbReference>
<dbReference type="InterPro" id="IPR015947">
    <property type="entry name" value="PUA-like_sf"/>
</dbReference>
<dbReference type="Gene3D" id="2.30.130.40">
    <property type="entry name" value="LON domain-like"/>
    <property type="match status" value="1"/>
</dbReference>
<dbReference type="CDD" id="cd19500">
    <property type="entry name" value="RecA-like_Lon"/>
    <property type="match status" value="1"/>
</dbReference>
<evidence type="ECO:0000256" key="3">
    <source>
        <dbReference type="ARBA" id="ARBA00022741"/>
    </source>
</evidence>
<evidence type="ECO:0000313" key="21">
    <source>
        <dbReference type="Proteomes" id="UP000663829"/>
    </source>
</evidence>
<dbReference type="InterPro" id="IPR003111">
    <property type="entry name" value="Lon_prtase_N"/>
</dbReference>
<feature type="region of interest" description="Disordered" evidence="14">
    <location>
        <begin position="199"/>
        <end position="235"/>
    </location>
</feature>
<feature type="domain" description="Lon N-terminal" evidence="16">
    <location>
        <begin position="151"/>
        <end position="439"/>
    </location>
</feature>
<dbReference type="Pfam" id="PF22667">
    <property type="entry name" value="Lon_lid"/>
    <property type="match status" value="1"/>
</dbReference>
<dbReference type="OrthoDB" id="2411602at2759"/>
<dbReference type="GO" id="GO:0004252">
    <property type="term" value="F:serine-type endopeptidase activity"/>
    <property type="evidence" value="ECO:0007669"/>
    <property type="project" value="UniProtKB-UniRule"/>
</dbReference>
<comment type="caution">
    <text evidence="18">The sequence shown here is derived from an EMBL/GenBank/DDBJ whole genome shotgun (WGS) entry which is preliminary data.</text>
</comment>
<feature type="region of interest" description="Disordered" evidence="14">
    <location>
        <begin position="283"/>
        <end position="330"/>
    </location>
</feature>
<dbReference type="InterPro" id="IPR046336">
    <property type="entry name" value="Lon_prtase_N_sf"/>
</dbReference>
<keyword evidence="2 11" id="KW-0645">Protease</keyword>
<proteinExistence type="inferred from homology"/>
<evidence type="ECO:0000256" key="2">
    <source>
        <dbReference type="ARBA" id="ARBA00022670"/>
    </source>
</evidence>
<feature type="domain" description="Lon proteolytic" evidence="15">
    <location>
        <begin position="815"/>
        <end position="1017"/>
    </location>
</feature>
<keyword evidence="21" id="KW-1185">Reference proteome</keyword>
<dbReference type="SUPFAM" id="SSF52540">
    <property type="entry name" value="P-loop containing nucleoside triphosphate hydrolases"/>
    <property type="match status" value="1"/>
</dbReference>
<sequence length="1017" mass="113039">MLRTMALQFLAKRLVLRPNYLSRLCRNYSALTFDYPQHQFCKSCLSHHAYQQQILLSKKSPFDLKRSLSIYASSAPPENTSNEGGGPSPLSSRDDGGGGGGGGTADGRGSGSNDNHNDDSGSSNSGQVVPVVLQSGNPLMPIEIPENYPIVPLIPVTRHPLFPKFIKMLEISNKELMDIIRRKVKLNQPYAGLFLRKDSATSATTSPPTTPKSPLTPDTATTGSAKTMPTATSSDSTIHSLDEVYNVGTFVQIHEVHDMGDRLRMIVMAHRRIKIIGLASDEPAENAERRRLGSKVNGARRRNRRQTTKEESSEHVEEQQHTVQDQVSTGDADTVVVNKITMVNTENVTHDEYEQTPELKAITSELVKTIRDIVALNPFYRESIAALIHSGQRADHPVYLSDLGAALTSAEGAEQQAVLEETNIPNRLMLALNLLKKELEMSRLQQKIGKEVEEKVNKQHRKYMLLEQMKAIKKELGLEKDDKEAMTEKFKTRLKELTVPPAIQTVLDEEFDRLGVLEKHSAEFNICTNYLDWLTNLPWGKLSEEKLDLEHAQKVLDEDHHGMEDIKKRILEFIAVSHLKKSTHGKILCFHGPPGVGKYFRFSVGGMHDTAEIKGHRRTYVGAMPGKMIQCLKKTKVENPLVLIDEIDKIGRGGFHGDPSAALLEMLDPEQNSNFLDHYLDVPIDLSKVLFICTANVLDTIPDPLRDRMEIIEVSGYVAEEKLAIAKNYLIPQVTTQTGVTKDKIEISDGALIRLIKAYCRESGVRNLQKHIEKIFRKVAFKIVKESQTTLTVDEGNLQDYVGKPMYTSDRMYELTPPGVSMGLAWTAHGKRGSVLFIESRLINSVDAFDTSSSAPPKDDKGGIGGSLTLTGHLGDVMKESCRIALTYAKSFMQEIDPQNKALRIGHIHIHVPEGATPKDGPSAGCTIVTALMSLGLNKPMKQNVAMTGEVSLTGRILPVGGIKEKVIAAKRANVMTVILPFENQKDWNDLQDFIKDGLTVYFAKTYDDVYKIVFEQ</sequence>
<dbReference type="HAMAP" id="MF_03120">
    <property type="entry name" value="lonm_euk"/>
    <property type="match status" value="1"/>
</dbReference>
<dbReference type="Proteomes" id="UP000681722">
    <property type="component" value="Unassembled WGS sequence"/>
</dbReference>
<dbReference type="GO" id="GO:0016887">
    <property type="term" value="F:ATP hydrolysis activity"/>
    <property type="evidence" value="ECO:0007669"/>
    <property type="project" value="UniProtKB-UniRule"/>
</dbReference>
<dbReference type="GO" id="GO:0006515">
    <property type="term" value="P:protein quality control for misfolded or incompletely synthesized proteins"/>
    <property type="evidence" value="ECO:0007669"/>
    <property type="project" value="UniProtKB-UniRule"/>
</dbReference>
<evidence type="ECO:0000313" key="18">
    <source>
        <dbReference type="EMBL" id="CAF0934560.1"/>
    </source>
</evidence>
<dbReference type="Gene3D" id="3.40.50.300">
    <property type="entry name" value="P-loop containing nucleotide triphosphate hydrolases"/>
    <property type="match status" value="1"/>
</dbReference>
<dbReference type="GO" id="GO:0005759">
    <property type="term" value="C:mitochondrial matrix"/>
    <property type="evidence" value="ECO:0007669"/>
    <property type="project" value="UniProtKB-SubCell"/>
</dbReference>
<dbReference type="PRINTS" id="PR00830">
    <property type="entry name" value="ENDOLAPTASE"/>
</dbReference>
<feature type="compositionally biased region" description="Low complexity" evidence="14">
    <location>
        <begin position="200"/>
        <end position="219"/>
    </location>
</feature>
<dbReference type="Pfam" id="PF02190">
    <property type="entry name" value="LON_substr_bdg"/>
    <property type="match status" value="1"/>
</dbReference>
<evidence type="ECO:0000256" key="1">
    <source>
        <dbReference type="ARBA" id="ARBA00004305"/>
    </source>
</evidence>
<dbReference type="InterPro" id="IPR008268">
    <property type="entry name" value="Peptidase_S16_AS"/>
</dbReference>
<evidence type="ECO:0000313" key="17">
    <source>
        <dbReference type="EMBL" id="CAF0744003.1"/>
    </source>
</evidence>
<dbReference type="EC" id="3.4.21.53" evidence="11"/>
<evidence type="ECO:0000256" key="11">
    <source>
        <dbReference type="HAMAP-Rule" id="MF_03120"/>
    </source>
</evidence>
<dbReference type="GO" id="GO:0043565">
    <property type="term" value="F:sequence-specific DNA binding"/>
    <property type="evidence" value="ECO:0007669"/>
    <property type="project" value="UniProtKB-UniRule"/>
</dbReference>
<keyword evidence="6 13" id="KW-0067">ATP-binding</keyword>
<dbReference type="EMBL" id="CAJNOQ010002037">
    <property type="protein sequence ID" value="CAF0934560.1"/>
    <property type="molecule type" value="Genomic_DNA"/>
</dbReference>
<evidence type="ECO:0000256" key="6">
    <source>
        <dbReference type="ARBA" id="ARBA00022840"/>
    </source>
</evidence>
<dbReference type="Proteomes" id="UP000677228">
    <property type="component" value="Unassembled WGS sequence"/>
</dbReference>
<dbReference type="GO" id="GO:0004176">
    <property type="term" value="F:ATP-dependent peptidase activity"/>
    <property type="evidence" value="ECO:0007669"/>
    <property type="project" value="UniProtKB-UniRule"/>
</dbReference>
<dbReference type="SMART" id="SM00464">
    <property type="entry name" value="LON"/>
    <property type="match status" value="1"/>
</dbReference>
<dbReference type="GO" id="GO:0005524">
    <property type="term" value="F:ATP binding"/>
    <property type="evidence" value="ECO:0007669"/>
    <property type="project" value="UniProtKB-UniRule"/>
</dbReference>
<dbReference type="InterPro" id="IPR014721">
    <property type="entry name" value="Ribsml_uS5_D2-typ_fold_subgr"/>
</dbReference>
<evidence type="ECO:0000313" key="20">
    <source>
        <dbReference type="EMBL" id="CAF3712005.1"/>
    </source>
</evidence>
<dbReference type="InterPro" id="IPR003959">
    <property type="entry name" value="ATPase_AAA_core"/>
</dbReference>
<evidence type="ECO:0000256" key="9">
    <source>
        <dbReference type="ARBA" id="ARBA00023128"/>
    </source>
</evidence>
<evidence type="ECO:0000256" key="12">
    <source>
        <dbReference type="PROSITE-ProRule" id="PRU01122"/>
    </source>
</evidence>
<dbReference type="PROSITE" id="PS51786">
    <property type="entry name" value="LON_PROTEOLYTIC"/>
    <property type="match status" value="1"/>
</dbReference>
<dbReference type="PANTHER" id="PTHR43718">
    <property type="entry name" value="LON PROTEASE"/>
    <property type="match status" value="1"/>
</dbReference>
<dbReference type="Gene3D" id="3.30.230.10">
    <property type="match status" value="1"/>
</dbReference>
<dbReference type="GO" id="GO:0051131">
    <property type="term" value="P:chaperone-mediated protein complex assembly"/>
    <property type="evidence" value="ECO:0007669"/>
    <property type="project" value="UniProtKB-UniRule"/>
</dbReference>
<keyword evidence="9 11" id="KW-0496">Mitochondrion</keyword>
<feature type="active site" evidence="11 12">
    <location>
        <position position="966"/>
    </location>
</feature>
<feature type="active site" evidence="11 12">
    <location>
        <position position="923"/>
    </location>
</feature>
<comment type="subcellular location">
    <subcellularLocation>
        <location evidence="1 11">Mitochondrion matrix</location>
    </subcellularLocation>
</comment>
<dbReference type="InterPro" id="IPR008269">
    <property type="entry name" value="Lon_proteolytic"/>
</dbReference>
<dbReference type="Pfam" id="PF05362">
    <property type="entry name" value="Lon_C"/>
    <property type="match status" value="2"/>
</dbReference>
<dbReference type="EMBL" id="CAJNOK010000307">
    <property type="protein sequence ID" value="CAF0744003.1"/>
    <property type="molecule type" value="Genomic_DNA"/>
</dbReference>